<dbReference type="AlphaFoldDB" id="I3DXA9"/>
<dbReference type="Gene3D" id="1.10.3210.10">
    <property type="entry name" value="Hypothetical protein af1432"/>
    <property type="match status" value="1"/>
</dbReference>
<dbReference type="PANTHER" id="PTHR30005">
    <property type="entry name" value="EXOPOLYPHOSPHATASE"/>
    <property type="match status" value="1"/>
</dbReference>
<dbReference type="EMBL" id="AFEU01000003">
    <property type="protein sequence ID" value="EIJ78880.1"/>
    <property type="molecule type" value="Genomic_DNA"/>
</dbReference>
<comment type="caution">
    <text evidence="4">The sequence shown here is derived from an EMBL/GenBank/DDBJ whole genome shotgun (WGS) entry which is preliminary data.</text>
</comment>
<accession>I3DXA9</accession>
<gene>
    <name evidence="4" type="ORF">PB1_15019</name>
</gene>
<dbReference type="PANTHER" id="PTHR30005:SF0">
    <property type="entry name" value="RETROGRADE REGULATION PROTEIN 2"/>
    <property type="match status" value="1"/>
</dbReference>
<proteinExistence type="inferred from homology"/>
<dbReference type="PATRIC" id="fig|997296.3.peg.3168"/>
<dbReference type="Pfam" id="PF02541">
    <property type="entry name" value="Ppx-GppA"/>
    <property type="match status" value="1"/>
</dbReference>
<dbReference type="InterPro" id="IPR050273">
    <property type="entry name" value="GppA/Ppx_hydrolase"/>
</dbReference>
<dbReference type="SUPFAM" id="SSF53067">
    <property type="entry name" value="Actin-like ATPase domain"/>
    <property type="match status" value="2"/>
</dbReference>
<evidence type="ECO:0000313" key="4">
    <source>
        <dbReference type="EMBL" id="EIJ78880.1"/>
    </source>
</evidence>
<dbReference type="Gene3D" id="3.30.420.40">
    <property type="match status" value="1"/>
</dbReference>
<evidence type="ECO:0000256" key="1">
    <source>
        <dbReference type="ARBA" id="ARBA00007125"/>
    </source>
</evidence>
<reference evidence="4 5" key="1">
    <citation type="journal article" date="2012" name="Appl. Environ. Microbiol.">
        <title>Genome Sequence of Thermotolerant Bacillus methanolicus: Features and Regulation Related to Methylotrophy and Production of L-Lysine and L-Glutamate from Methanol.</title>
        <authorList>
            <person name="Heggeset T.M."/>
            <person name="Krog A."/>
            <person name="Balzer S."/>
            <person name="Wentzel A."/>
            <person name="Ellingsen T.E."/>
            <person name="Brautaset T."/>
        </authorList>
    </citation>
    <scope>NUCLEOTIDE SEQUENCE [LARGE SCALE GENOMIC DNA]</scope>
    <source>
        <strain evidence="4 5">PB1</strain>
    </source>
</reference>
<dbReference type="OrthoDB" id="9807195at2"/>
<dbReference type="RefSeq" id="WP_004437893.1">
    <property type="nucleotide sequence ID" value="NZ_AFEU01000003.1"/>
</dbReference>
<dbReference type="Pfam" id="PF21447">
    <property type="entry name" value="Ppx-GppA_III"/>
    <property type="match status" value="1"/>
</dbReference>
<feature type="domain" description="Ppx/GppA phosphatase N-terminal" evidence="2">
    <location>
        <begin position="31"/>
        <end position="304"/>
    </location>
</feature>
<dbReference type="CDD" id="cd24052">
    <property type="entry name" value="ASKHA_NBD_HpPPX-GppA-like"/>
    <property type="match status" value="1"/>
</dbReference>
<feature type="domain" description="Ppx/GppA phosphatase C-terminal" evidence="3">
    <location>
        <begin position="321"/>
        <end position="488"/>
    </location>
</feature>
<organism evidence="4 5">
    <name type="scientific">Bacillus methanolicus PB1</name>
    <dbReference type="NCBI Taxonomy" id="997296"/>
    <lineage>
        <taxon>Bacteria</taxon>
        <taxon>Bacillati</taxon>
        <taxon>Bacillota</taxon>
        <taxon>Bacilli</taxon>
        <taxon>Bacillales</taxon>
        <taxon>Bacillaceae</taxon>
        <taxon>Bacillus</taxon>
    </lineage>
</organism>
<dbReference type="Gene3D" id="3.30.420.150">
    <property type="entry name" value="Exopolyphosphatase. Domain 2"/>
    <property type="match status" value="1"/>
</dbReference>
<name>I3DXA9_BACMT</name>
<evidence type="ECO:0000313" key="5">
    <source>
        <dbReference type="Proteomes" id="UP000010523"/>
    </source>
</evidence>
<dbReference type="InterPro" id="IPR003695">
    <property type="entry name" value="Ppx_GppA_N"/>
</dbReference>
<sequence length="513" mass="59133">MKNVEKKLAIIDIGSNTIRLVIYLHIEEYVLKEIENIKVSARLQNYLNNEHILTSEGQGILKNTLKSFKEIVSLHKGTLIKVVATAAIRQAKNREEIKKSTRDEIGLSVDILSGEKEAFYGFLGIINSTWIQDGITIDIGGGSTEITKFLNRKMVHSHSFPFGALTLKKQFIKDKVPTSDEMNNLAAFLRSKFLEIDWLENCRLPIVGIGGSARNLGKIDQAMKSYPIDSIHQYEMNLKDILNVKEKLTSLSFSELQNVEGLSKERADIIIPAIEVFLTIYQIVNAPFFQFSQKGIREGILFNEIRDDIINEYNNQHPLEKSLRQLAIEFEIDMEKRSAVTKTVMMFLDSIRKTGIFEVNENDIHDLRCASYIYNLGEFIERDSASQHTFYILSNRNIDGVSHRDRIKIALLASYHSKTSFKQYVQPFKEWFTKQEKHKLRVFGALLKFSFILNSTKREIVQDIRFSEGKDNLHLELYCNKSWKVEQQEAEKQIKHLENALGKSIILDFKWLS</sequence>
<dbReference type="eggNOG" id="COG0248">
    <property type="taxonomic scope" value="Bacteria"/>
</dbReference>
<dbReference type="SUPFAM" id="SSF109604">
    <property type="entry name" value="HD-domain/PDEase-like"/>
    <property type="match status" value="1"/>
</dbReference>
<dbReference type="InterPro" id="IPR043129">
    <property type="entry name" value="ATPase_NBD"/>
</dbReference>
<evidence type="ECO:0000259" key="2">
    <source>
        <dbReference type="Pfam" id="PF02541"/>
    </source>
</evidence>
<dbReference type="GO" id="GO:0006357">
    <property type="term" value="P:regulation of transcription by RNA polymerase II"/>
    <property type="evidence" value="ECO:0007669"/>
    <property type="project" value="TreeGrafter"/>
</dbReference>
<dbReference type="Proteomes" id="UP000010523">
    <property type="component" value="Unassembled WGS sequence"/>
</dbReference>
<evidence type="ECO:0000259" key="3">
    <source>
        <dbReference type="Pfam" id="PF21447"/>
    </source>
</evidence>
<dbReference type="STRING" id="997296.PB1_15019"/>
<dbReference type="InterPro" id="IPR048950">
    <property type="entry name" value="Ppx_GppA_C"/>
</dbReference>
<protein>
    <submittedName>
        <fullName evidence="4">Ppx/GppA phosphatase family protein</fullName>
    </submittedName>
</protein>
<keyword evidence="5" id="KW-1185">Reference proteome</keyword>
<comment type="similarity">
    <text evidence="1">Belongs to the GppA/Ppx family.</text>
</comment>